<evidence type="ECO:0000313" key="3">
    <source>
        <dbReference type="Proteomes" id="UP000272771"/>
    </source>
</evidence>
<reference evidence="2 3" key="1">
    <citation type="submission" date="2018-12" db="EMBL/GenBank/DDBJ databases">
        <authorList>
            <consortium name="Pathogen Informatics"/>
        </authorList>
    </citation>
    <scope>NUCLEOTIDE SEQUENCE [LARGE SCALE GENOMIC DNA]</scope>
    <source>
        <strain evidence="2 3">NCTC12742</strain>
    </source>
</reference>
<evidence type="ECO:0008006" key="4">
    <source>
        <dbReference type="Google" id="ProtNLM"/>
    </source>
</evidence>
<dbReference type="AlphaFoldDB" id="A0A3S5AC76"/>
<protein>
    <recommendedName>
        <fullName evidence="4">Periplasmic protein</fullName>
    </recommendedName>
</protein>
<name>A0A3S5AC76_9NEIS</name>
<organism evidence="2 3">
    <name type="scientific">Neisseria weaveri</name>
    <dbReference type="NCBI Taxonomy" id="28091"/>
    <lineage>
        <taxon>Bacteria</taxon>
        <taxon>Pseudomonadati</taxon>
        <taxon>Pseudomonadota</taxon>
        <taxon>Betaproteobacteria</taxon>
        <taxon>Neisseriales</taxon>
        <taxon>Neisseriaceae</taxon>
        <taxon>Neisseria</taxon>
    </lineage>
</organism>
<keyword evidence="3" id="KW-1185">Reference proteome</keyword>
<keyword evidence="1" id="KW-0732">Signal</keyword>
<feature type="signal peptide" evidence="1">
    <location>
        <begin position="1"/>
        <end position="24"/>
    </location>
</feature>
<feature type="chain" id="PRO_5018618962" description="Periplasmic protein" evidence="1">
    <location>
        <begin position="25"/>
        <end position="96"/>
    </location>
</feature>
<dbReference type="EMBL" id="LR134533">
    <property type="protein sequence ID" value="VEJ52111.1"/>
    <property type="molecule type" value="Genomic_DNA"/>
</dbReference>
<accession>A0A3S5AC76</accession>
<dbReference type="KEGG" id="nwe:SAMEA3174300_0592"/>
<sequence length="96" mass="9992">MNKSKVFTLLAATAALSFGVKAYAAKEIKIADNNTPYTASDVQQLASTAVSMGVGEPVNLNLTNGTLTVTGSNHTSCQFKVGEGDKPKIQGLSCKK</sequence>
<dbReference type="OrthoDB" id="8613622at2"/>
<dbReference type="STRING" id="28091.SAMEA3174300_00592"/>
<evidence type="ECO:0000313" key="2">
    <source>
        <dbReference type="EMBL" id="VEJ52111.1"/>
    </source>
</evidence>
<gene>
    <name evidence="2" type="ORF">NCTC12742_02025</name>
</gene>
<dbReference type="RefSeq" id="WP_004283402.1">
    <property type="nucleotide sequence ID" value="NZ_CAUJRG010000008.1"/>
</dbReference>
<dbReference type="Proteomes" id="UP000272771">
    <property type="component" value="Chromosome"/>
</dbReference>
<evidence type="ECO:0000256" key="1">
    <source>
        <dbReference type="SAM" id="SignalP"/>
    </source>
</evidence>
<proteinExistence type="predicted"/>